<dbReference type="Pfam" id="PF04198">
    <property type="entry name" value="Sugar-bind"/>
    <property type="match status" value="1"/>
</dbReference>
<dbReference type="InterPro" id="IPR036388">
    <property type="entry name" value="WH-like_DNA-bd_sf"/>
</dbReference>
<dbReference type="Pfam" id="PF04545">
    <property type="entry name" value="Sigma70_r4"/>
    <property type="match status" value="1"/>
</dbReference>
<evidence type="ECO:0000313" key="7">
    <source>
        <dbReference type="EMBL" id="GGR30566.1"/>
    </source>
</evidence>
<keyword evidence="8" id="KW-1185">Reference proteome</keyword>
<dbReference type="EMBL" id="BMRJ01000002">
    <property type="protein sequence ID" value="GGR30566.1"/>
    <property type="molecule type" value="Genomic_DNA"/>
</dbReference>
<evidence type="ECO:0000256" key="3">
    <source>
        <dbReference type="ARBA" id="ARBA00023125"/>
    </source>
</evidence>
<keyword evidence="3" id="KW-0238">DNA-binding</keyword>
<evidence type="ECO:0000313" key="8">
    <source>
        <dbReference type="Proteomes" id="UP000610303"/>
    </source>
</evidence>
<comment type="caution">
    <text evidence="7">The sequence shown here is derived from an EMBL/GenBank/DDBJ whole genome shotgun (WGS) entry which is preliminary data.</text>
</comment>
<dbReference type="InterPro" id="IPR037171">
    <property type="entry name" value="NagB/RpiA_transferase-like"/>
</dbReference>
<evidence type="ECO:0000259" key="6">
    <source>
        <dbReference type="Pfam" id="PF04545"/>
    </source>
</evidence>
<dbReference type="PANTHER" id="PTHR34294">
    <property type="entry name" value="TRANSCRIPTIONAL REGULATOR-RELATED"/>
    <property type="match status" value="1"/>
</dbReference>
<evidence type="ECO:0000256" key="2">
    <source>
        <dbReference type="ARBA" id="ARBA00023015"/>
    </source>
</evidence>
<keyword evidence="2" id="KW-0805">Transcription regulation</keyword>
<proteinExistence type="inferred from homology"/>
<dbReference type="Gene3D" id="1.10.10.10">
    <property type="entry name" value="Winged helix-like DNA-binding domain superfamily/Winged helix DNA-binding domain"/>
    <property type="match status" value="1"/>
</dbReference>
<dbReference type="SUPFAM" id="SSF46785">
    <property type="entry name" value="Winged helix' DNA-binding domain"/>
    <property type="match status" value="1"/>
</dbReference>
<dbReference type="InterPro" id="IPR007324">
    <property type="entry name" value="Sugar-bd_dom_put"/>
</dbReference>
<dbReference type="GO" id="GO:0030246">
    <property type="term" value="F:carbohydrate binding"/>
    <property type="evidence" value="ECO:0007669"/>
    <property type="project" value="InterPro"/>
</dbReference>
<dbReference type="GO" id="GO:0006352">
    <property type="term" value="P:DNA-templated transcription initiation"/>
    <property type="evidence" value="ECO:0007669"/>
    <property type="project" value="InterPro"/>
</dbReference>
<dbReference type="SUPFAM" id="SSF100950">
    <property type="entry name" value="NagB/RpiA/CoA transferase-like"/>
    <property type="match status" value="1"/>
</dbReference>
<name>A0A918CMI8_AGRME</name>
<accession>A0A918CMI8</accession>
<keyword evidence="4" id="KW-0804">Transcription</keyword>
<dbReference type="GO" id="GO:0003677">
    <property type="term" value="F:DNA binding"/>
    <property type="evidence" value="ECO:0007669"/>
    <property type="project" value="UniProtKB-KW"/>
</dbReference>
<evidence type="ECO:0000256" key="1">
    <source>
        <dbReference type="ARBA" id="ARBA00010466"/>
    </source>
</evidence>
<comment type="similarity">
    <text evidence="1">Belongs to the SorC transcriptional regulatory family.</text>
</comment>
<evidence type="ECO:0000256" key="4">
    <source>
        <dbReference type="ARBA" id="ARBA00023163"/>
    </source>
</evidence>
<dbReference type="RefSeq" id="WP_189085982.1">
    <property type="nucleotide sequence ID" value="NZ_BMRJ01000002.1"/>
</dbReference>
<gene>
    <name evidence="7" type="ORF">GCM10010196_25790</name>
</gene>
<dbReference type="InterPro" id="IPR036390">
    <property type="entry name" value="WH_DNA-bd_sf"/>
</dbReference>
<feature type="domain" description="RNA polymerase sigma-70 region 4" evidence="6">
    <location>
        <begin position="8"/>
        <end position="39"/>
    </location>
</feature>
<dbReference type="GO" id="GO:0003700">
    <property type="term" value="F:DNA-binding transcription factor activity"/>
    <property type="evidence" value="ECO:0007669"/>
    <property type="project" value="InterPro"/>
</dbReference>
<protein>
    <submittedName>
        <fullName evidence="7">LacI family transcriptional regulator</fullName>
    </submittedName>
</protein>
<dbReference type="InterPro" id="IPR051054">
    <property type="entry name" value="SorC_transcr_regulators"/>
</dbReference>
<organism evidence="7 8">
    <name type="scientific">Agromyces mediolanus</name>
    <name type="common">Corynebacterium mediolanum</name>
    <dbReference type="NCBI Taxonomy" id="41986"/>
    <lineage>
        <taxon>Bacteria</taxon>
        <taxon>Bacillati</taxon>
        <taxon>Actinomycetota</taxon>
        <taxon>Actinomycetes</taxon>
        <taxon>Micrococcales</taxon>
        <taxon>Microbacteriaceae</taxon>
        <taxon>Agromyces</taxon>
    </lineage>
</organism>
<reference evidence="7" key="1">
    <citation type="journal article" date="2014" name="Int. J. Syst. Evol. Microbiol.">
        <title>Complete genome sequence of Corynebacterium casei LMG S-19264T (=DSM 44701T), isolated from a smear-ripened cheese.</title>
        <authorList>
            <consortium name="US DOE Joint Genome Institute (JGI-PGF)"/>
            <person name="Walter F."/>
            <person name="Albersmeier A."/>
            <person name="Kalinowski J."/>
            <person name="Ruckert C."/>
        </authorList>
    </citation>
    <scope>NUCLEOTIDE SEQUENCE</scope>
    <source>
        <strain evidence="7">JCM 3346</strain>
    </source>
</reference>
<dbReference type="PANTHER" id="PTHR34294:SF1">
    <property type="entry name" value="TRANSCRIPTIONAL REGULATOR LSRR"/>
    <property type="match status" value="1"/>
</dbReference>
<dbReference type="Gene3D" id="3.40.50.1360">
    <property type="match status" value="1"/>
</dbReference>
<feature type="domain" description="Sugar-binding" evidence="5">
    <location>
        <begin position="59"/>
        <end position="303"/>
    </location>
</feature>
<dbReference type="Proteomes" id="UP000610303">
    <property type="component" value="Unassembled WGS sequence"/>
</dbReference>
<evidence type="ECO:0000259" key="5">
    <source>
        <dbReference type="Pfam" id="PF04198"/>
    </source>
</evidence>
<reference evidence="7" key="2">
    <citation type="submission" date="2020-09" db="EMBL/GenBank/DDBJ databases">
        <authorList>
            <person name="Sun Q."/>
            <person name="Ohkuma M."/>
        </authorList>
    </citation>
    <scope>NUCLEOTIDE SEQUENCE</scope>
    <source>
        <strain evidence="7">JCM 3346</strain>
    </source>
</reference>
<sequence>MLLGRVARMYYEHGLTHQEIADTLGVSRIRVTRLLAEARETGVVEIIVHVEESLFADDERDLAAAFGLRQVWISPSVADEQKAARAFASVGAEALAAKLEPDAIVALGLSTAVALVAEEFPEQPLAASFVPVAGSVSGLVNGANPHELALAFARRTNGRAFHLPAPLLAASPEAAAASLADPGVREVLELAARADTLVAGIGGTARGQGLLLSSLGDAERERLLADGAVGDLAGRFFDADGEAVHGALDARVVGLGLDELRAIPNRLGIARGETKLAALRTALSSGLVNLLVTDSDTARALLAG</sequence>
<dbReference type="AlphaFoldDB" id="A0A918CMI8"/>
<dbReference type="InterPro" id="IPR007630">
    <property type="entry name" value="RNA_pol_sigma70_r4"/>
</dbReference>